<feature type="region of interest" description="Disordered" evidence="2">
    <location>
        <begin position="516"/>
        <end position="535"/>
    </location>
</feature>
<gene>
    <name evidence="3" type="ORF">E3N88_07092</name>
</gene>
<organism evidence="3 4">
    <name type="scientific">Mikania micrantha</name>
    <name type="common">bitter vine</name>
    <dbReference type="NCBI Taxonomy" id="192012"/>
    <lineage>
        <taxon>Eukaryota</taxon>
        <taxon>Viridiplantae</taxon>
        <taxon>Streptophyta</taxon>
        <taxon>Embryophyta</taxon>
        <taxon>Tracheophyta</taxon>
        <taxon>Spermatophyta</taxon>
        <taxon>Magnoliopsida</taxon>
        <taxon>eudicotyledons</taxon>
        <taxon>Gunneridae</taxon>
        <taxon>Pentapetalae</taxon>
        <taxon>asterids</taxon>
        <taxon>campanulids</taxon>
        <taxon>Asterales</taxon>
        <taxon>Asteraceae</taxon>
        <taxon>Asteroideae</taxon>
        <taxon>Heliantheae alliance</taxon>
        <taxon>Eupatorieae</taxon>
        <taxon>Mikania</taxon>
    </lineage>
</organism>
<reference evidence="3 4" key="1">
    <citation type="submission" date="2019-05" db="EMBL/GenBank/DDBJ databases">
        <title>Mikania micrantha, genome provides insights into the molecular mechanism of rapid growth.</title>
        <authorList>
            <person name="Liu B."/>
        </authorList>
    </citation>
    <scope>NUCLEOTIDE SEQUENCE [LARGE SCALE GENOMIC DNA]</scope>
    <source>
        <strain evidence="3">NLD-2019</strain>
        <tissue evidence="3">Leaf</tissue>
    </source>
</reference>
<evidence type="ECO:0000313" key="3">
    <source>
        <dbReference type="EMBL" id="KAD6796196.1"/>
    </source>
</evidence>
<evidence type="ECO:0000256" key="1">
    <source>
        <dbReference type="SAM" id="Coils"/>
    </source>
</evidence>
<sequence length="894" mass="104040">MDFLQILKLESIFMCCISVALQDRLYWHQISIAYIQENLLSQSVIAGTIVASPTRHVDKPLILGNGVDGYYNESPATKTISDRDAIAHRTIINTAFTAVSKDGCNTTYTNTEHRMTSDALPYIHHIRNVATLLWKQSNLLEAEALKITEELKSQVKKIEDWIQEAVISLLEKVKTVKEDIKELRKEIQKGKTPALENEQLLEELNKKLEKVSISGEKLHKPKEEMNTRGERLSFSENQRTEVRANQEDQIREYRRTQRLRNQIQRWIPVNSSRRYNRTIESQIDPEAELRISQTQRASLVPAEVLYDAGSRSVRHRVYQHYSEERILVTMEGEQWMLKPSTKMKVTNRPRTVTTSQRLDGSLAVRFSNYKREDASTSRVTSEDVNSDDEEIFVRNETVAVGILGKFIDFNLLKSLHFMEPKLPVDIREMIYNKVDTQERDPLNEAALNEWDEAELAEKQNNLGKRKPKKKGNWGTLGQFSGKYDYWVDYSFKKTNSLQEEVVATGWDDDVLNDYQINNNSDSNSEKEILEDSDDDDELWWCQSNGNGERKESEQEAEMPYPTQITRERNETVIEEWAFALIQEEETLDEEVYVTTISSPSWRPEVKLAEEQESSYYDEIIESIPKPTAANQTELINELMKRCLELQKEVDRMKEIIQDNTKIILERERLKVELERKEDEEMDTEVIFKEQHETIAVSQSLGIQQKERRNKLYNVEIYFQILGDYNYSVTKKKALEQLLARTLSSVINHSVYTVFSTWLPKDYHQYQKNQWKSEDQQRYMMKCEDSCSISMKKSLDTCISLEQCSVLGESTMKPEQEEIMQEVNGEVMGSGPPITWMKQYENGKLKELVLPISKDRRPKQRWAFRATGYGGPLLKVQYSASVLEDDRAYLISEIP</sequence>
<evidence type="ECO:0000256" key="2">
    <source>
        <dbReference type="SAM" id="MobiDB-lite"/>
    </source>
</evidence>
<dbReference type="EMBL" id="SZYD01000003">
    <property type="protein sequence ID" value="KAD6796196.1"/>
    <property type="molecule type" value="Genomic_DNA"/>
</dbReference>
<dbReference type="AlphaFoldDB" id="A0A5N6PRX8"/>
<comment type="caution">
    <text evidence="3">The sequence shown here is derived from an EMBL/GenBank/DDBJ whole genome shotgun (WGS) entry which is preliminary data.</text>
</comment>
<feature type="coiled-coil region" evidence="1">
    <location>
        <begin position="628"/>
        <end position="679"/>
    </location>
</feature>
<evidence type="ECO:0000313" key="4">
    <source>
        <dbReference type="Proteomes" id="UP000326396"/>
    </source>
</evidence>
<dbReference type="OrthoDB" id="647769at2759"/>
<accession>A0A5N6PRX8</accession>
<name>A0A5N6PRX8_9ASTR</name>
<protein>
    <submittedName>
        <fullName evidence="3">Uncharacterized protein</fullName>
    </submittedName>
</protein>
<keyword evidence="1" id="KW-0175">Coiled coil</keyword>
<keyword evidence="4" id="KW-1185">Reference proteome</keyword>
<dbReference type="Proteomes" id="UP000326396">
    <property type="component" value="Linkage Group LG11"/>
</dbReference>
<proteinExistence type="predicted"/>